<dbReference type="RefSeq" id="WP_147180993.1">
    <property type="nucleotide sequence ID" value="NZ_BJZP01000015.1"/>
</dbReference>
<dbReference type="InterPro" id="IPR011200">
    <property type="entry name" value="UCP012608"/>
</dbReference>
<organism evidence="1 2">
    <name type="scientific">Ciceribacter naphthalenivorans</name>
    <dbReference type="NCBI Taxonomy" id="1118451"/>
    <lineage>
        <taxon>Bacteria</taxon>
        <taxon>Pseudomonadati</taxon>
        <taxon>Pseudomonadota</taxon>
        <taxon>Alphaproteobacteria</taxon>
        <taxon>Hyphomicrobiales</taxon>
        <taxon>Rhizobiaceae</taxon>
        <taxon>Ciceribacter</taxon>
    </lineage>
</organism>
<sequence>MDRPESVRQSFLRQARACNDLGSPFTARLCRMAAERLDESTAVGRRLLQWQGDPTSSGDALALRLAGSLHAVVRSGQDPHLAGVYPPHTNLDDDALWAAVDAALRRDETFILAWLRSAPQTNEVRRSAALLPGFLTIAKLFSKPLMLSEVGASAGLNLQWDRYAYRLGDFSWGTTSSVTLTPDWEGPPLPDADLVVSQRAGCDLNPLDPSCSDDRERLAAYIWADQTDRLERTRKALEIAEASGLKIERADAIQWLAERLVQPHEGLVHVIYHSIAWQYFPEDLKARGEALITQAGDRATTDAPLARLQMEADDQADGAALSLQVWPTGERHEIGRADFHGRWIKWKGWPGL</sequence>
<evidence type="ECO:0000313" key="1">
    <source>
        <dbReference type="EMBL" id="GEO86033.1"/>
    </source>
</evidence>
<evidence type="ECO:0008006" key="3">
    <source>
        <dbReference type="Google" id="ProtNLM"/>
    </source>
</evidence>
<dbReference type="Pfam" id="PF10094">
    <property type="entry name" value="DUF2332"/>
    <property type="match status" value="1"/>
</dbReference>
<protein>
    <recommendedName>
        <fullName evidence="3">DUF2332 domain-containing protein</fullName>
    </recommendedName>
</protein>
<dbReference type="EMBL" id="BJZP01000015">
    <property type="protein sequence ID" value="GEO86033.1"/>
    <property type="molecule type" value="Genomic_DNA"/>
</dbReference>
<reference evidence="1 2" key="1">
    <citation type="submission" date="2019-07" db="EMBL/GenBank/DDBJ databases">
        <title>Whole genome shotgun sequence of Rhizobium naphthalenivorans NBRC 107585.</title>
        <authorList>
            <person name="Hosoyama A."/>
            <person name="Uohara A."/>
            <person name="Ohji S."/>
            <person name="Ichikawa N."/>
        </authorList>
    </citation>
    <scope>NUCLEOTIDE SEQUENCE [LARGE SCALE GENOMIC DNA]</scope>
    <source>
        <strain evidence="1 2">NBRC 107585</strain>
    </source>
</reference>
<gene>
    <name evidence="1" type="ORF">RNA01_29650</name>
</gene>
<dbReference type="PIRSF" id="PIRSF012608">
    <property type="entry name" value="UCP012608"/>
    <property type="match status" value="1"/>
</dbReference>
<dbReference type="Proteomes" id="UP000321717">
    <property type="component" value="Unassembled WGS sequence"/>
</dbReference>
<comment type="caution">
    <text evidence="1">The sequence shown here is derived from an EMBL/GenBank/DDBJ whole genome shotgun (WGS) entry which is preliminary data.</text>
</comment>
<proteinExistence type="predicted"/>
<evidence type="ECO:0000313" key="2">
    <source>
        <dbReference type="Proteomes" id="UP000321717"/>
    </source>
</evidence>
<accession>A0A512HKR7</accession>
<dbReference type="AlphaFoldDB" id="A0A512HKR7"/>
<name>A0A512HKR7_9HYPH</name>
<keyword evidence="2" id="KW-1185">Reference proteome</keyword>
<dbReference type="OrthoDB" id="7666987at2"/>